<name>R1CT20_9FIRM</name>
<dbReference type="eggNOG" id="ENOG502Z8C5">
    <property type="taxonomic scope" value="Bacteria"/>
</dbReference>
<protein>
    <submittedName>
        <fullName evidence="3">Protein-glutamine gamma-glutamyltransferase</fullName>
        <ecNumber evidence="3">2.3.2.13</ecNumber>
    </submittedName>
</protein>
<dbReference type="AlphaFoldDB" id="R1CT20"/>
<sequence>MIKISGSELYPTDLIRQYPPRSDAIEIIRILSTSNVTYNYDSIDQLKFEIQLRINIIKASTDLNRSRFSFRTFRKSICNPEFWERTNNGGFLSKEGISSWDAINDIYINSSMYGTECASAIVIVFYKAVTDIYPKKLFDRIFPTVYIMNWHHIDKDLGVRTYRDINDYLPGDCRYIKNPDVDPETPEWQGENVIDLGNGYFYGHGIGIRTIKQMIRILNNFRRQGATESAYLMNSATRVDFKHLAKIYYNYRPS</sequence>
<keyword evidence="3" id="KW-0012">Acyltransferase</keyword>
<dbReference type="GO" id="GO:0030435">
    <property type="term" value="P:sporulation resulting in formation of a cellular spore"/>
    <property type="evidence" value="ECO:0007669"/>
    <property type="project" value="UniProtKB-KW"/>
</dbReference>
<proteinExistence type="inferred from homology"/>
<keyword evidence="1 3" id="KW-0808">Transferase</keyword>
<dbReference type="OrthoDB" id="1845399at2"/>
<keyword evidence="4" id="KW-1185">Reference proteome</keyword>
<dbReference type="STRING" id="1304284.L21TH_0114"/>
<dbReference type="HAMAP" id="MF_00727">
    <property type="entry name" value="Tgl"/>
    <property type="match status" value="1"/>
</dbReference>
<organism evidence="3 4">
    <name type="scientific">Caldisalinibacter kiritimatiensis</name>
    <dbReference type="NCBI Taxonomy" id="1304284"/>
    <lineage>
        <taxon>Bacteria</taxon>
        <taxon>Bacillati</taxon>
        <taxon>Bacillota</taxon>
        <taxon>Tissierellia</taxon>
        <taxon>Tissierellales</taxon>
        <taxon>Thermohalobacteraceae</taxon>
        <taxon>Caldisalinibacter</taxon>
    </lineage>
</organism>
<dbReference type="GO" id="GO:0003810">
    <property type="term" value="F:protein-glutamine gamma-glutamyltransferase activity"/>
    <property type="evidence" value="ECO:0007669"/>
    <property type="project" value="UniProtKB-EC"/>
</dbReference>
<gene>
    <name evidence="3" type="ORF">L21TH_0114</name>
</gene>
<evidence type="ECO:0000313" key="4">
    <source>
        <dbReference type="Proteomes" id="UP000013378"/>
    </source>
</evidence>
<dbReference type="Proteomes" id="UP000013378">
    <property type="component" value="Unassembled WGS sequence"/>
</dbReference>
<dbReference type="PATRIC" id="fig|1304284.3.peg.112"/>
<dbReference type="EMBL" id="ARZA01000017">
    <property type="protein sequence ID" value="EOD01796.1"/>
    <property type="molecule type" value="Genomic_DNA"/>
</dbReference>
<dbReference type="Pfam" id="PF20085">
    <property type="entry name" value="TGL"/>
    <property type="match status" value="1"/>
</dbReference>
<reference evidence="3 4" key="1">
    <citation type="journal article" date="2015" name="Geomicrobiol. J.">
        <title>Caldisalinibacter kiritimatiensis gen. nov., sp. nov., a moderately thermohalophilic thiosulfate-reducing bacterium from a hypersaline microbial mat.</title>
        <authorList>
            <person name="Ben Hania W."/>
            <person name="Joseph M."/>
            <person name="Fiebig A."/>
            <person name="Bunk B."/>
            <person name="Klenk H.-P."/>
            <person name="Fardeau M.-L."/>
            <person name="Spring S."/>
        </authorList>
    </citation>
    <scope>NUCLEOTIDE SEQUENCE [LARGE SCALE GENOMIC DNA]</scope>
    <source>
        <strain evidence="3 4">L21-TH-D2</strain>
    </source>
</reference>
<evidence type="ECO:0000256" key="1">
    <source>
        <dbReference type="ARBA" id="ARBA00022679"/>
    </source>
</evidence>
<accession>R1CT20</accession>
<evidence type="ECO:0000313" key="3">
    <source>
        <dbReference type="EMBL" id="EOD01796.1"/>
    </source>
</evidence>
<dbReference type="NCBIfam" id="NF002869">
    <property type="entry name" value="PRK03187.1"/>
    <property type="match status" value="1"/>
</dbReference>
<evidence type="ECO:0000256" key="2">
    <source>
        <dbReference type="ARBA" id="ARBA00022969"/>
    </source>
</evidence>
<dbReference type="RefSeq" id="WP_006306007.1">
    <property type="nucleotide sequence ID" value="NZ_ARZA01000017.1"/>
</dbReference>
<dbReference type="InterPro" id="IPR020916">
    <property type="entry name" value="Gln_gamma-glutamylTfrase_bac"/>
</dbReference>
<dbReference type="EC" id="2.3.2.13" evidence="3"/>
<comment type="caution">
    <text evidence="3">The sequence shown here is derived from an EMBL/GenBank/DDBJ whole genome shotgun (WGS) entry which is preliminary data.</text>
</comment>
<keyword evidence="2" id="KW-0749">Sporulation</keyword>